<dbReference type="InterPro" id="IPR036457">
    <property type="entry name" value="PPM-type-like_dom_sf"/>
</dbReference>
<dbReference type="SMART" id="SM00331">
    <property type="entry name" value="PP2C_SIG"/>
    <property type="match status" value="1"/>
</dbReference>
<keyword evidence="1" id="KW-1133">Transmembrane helix</keyword>
<feature type="domain" description="PPM-type phosphatase" evidence="2">
    <location>
        <begin position="10"/>
        <end position="258"/>
    </location>
</feature>
<gene>
    <name evidence="3" type="ORF">JW984_10465</name>
</gene>
<name>A0A9D8KFG3_9DELT</name>
<evidence type="ECO:0000256" key="1">
    <source>
        <dbReference type="SAM" id="Phobius"/>
    </source>
</evidence>
<reference evidence="3" key="2">
    <citation type="submission" date="2021-01" db="EMBL/GenBank/DDBJ databases">
        <authorList>
            <person name="Hahn C.R."/>
            <person name="Youssef N.H."/>
            <person name="Elshahed M."/>
        </authorList>
    </citation>
    <scope>NUCLEOTIDE SEQUENCE</scope>
    <source>
        <strain evidence="3">Zod_Metabat.24</strain>
    </source>
</reference>
<dbReference type="AlphaFoldDB" id="A0A9D8KFG3"/>
<dbReference type="PROSITE" id="PS51746">
    <property type="entry name" value="PPM_2"/>
    <property type="match status" value="1"/>
</dbReference>
<comment type="caution">
    <text evidence="3">The sequence shown here is derived from an EMBL/GenBank/DDBJ whole genome shotgun (WGS) entry which is preliminary data.</text>
</comment>
<evidence type="ECO:0000313" key="4">
    <source>
        <dbReference type="Proteomes" id="UP000809273"/>
    </source>
</evidence>
<dbReference type="GO" id="GO:0004722">
    <property type="term" value="F:protein serine/threonine phosphatase activity"/>
    <property type="evidence" value="ECO:0007669"/>
    <property type="project" value="InterPro"/>
</dbReference>
<dbReference type="EMBL" id="JAFGIX010000054">
    <property type="protein sequence ID" value="MBN1573607.1"/>
    <property type="molecule type" value="Genomic_DNA"/>
</dbReference>
<proteinExistence type="predicted"/>
<dbReference type="CDD" id="cd00143">
    <property type="entry name" value="PP2Cc"/>
    <property type="match status" value="1"/>
</dbReference>
<dbReference type="SMART" id="SM00332">
    <property type="entry name" value="PP2Cc"/>
    <property type="match status" value="1"/>
</dbReference>
<organism evidence="3 4">
    <name type="scientific">Candidatus Zymogenus saltonus</name>
    <dbReference type="NCBI Taxonomy" id="2844893"/>
    <lineage>
        <taxon>Bacteria</taxon>
        <taxon>Deltaproteobacteria</taxon>
        <taxon>Candidatus Zymogenia</taxon>
        <taxon>Candidatus Zymogeniales</taxon>
        <taxon>Candidatus Zymogenaceae</taxon>
        <taxon>Candidatus Zymogenus</taxon>
    </lineage>
</organism>
<dbReference type="InterPro" id="IPR001932">
    <property type="entry name" value="PPM-type_phosphatase-like_dom"/>
</dbReference>
<sequence>MKNTHTLPITFSWRTDTGKVRENNEDSFLALRQAGKNPLNIRSVLIVADGMGGHVGGDRASSSVVRFVDEIFKPKSVSKLDKFIGKEDKAIVSIIKAADKRVRDLSGGDTHKAPGTTFTGAFIIDNKALIGHVGDSRAYHIRNDEIVQVTEDHSYVASLVRDGKLTPEEAKDFPHKNVILKSLGSGESLKVDPPRKINLLDGDILLLCSDGLWDLVSDTEILSIIHKSKSIKIASDRLIKLANHRGGHDNITVVMAEFGQLKRNPKLFSDLKELPRIQPLSNKNFRNLLKGILVLLSILLVFIIWQIVKDYRGIEKNVMPRAGQSTSKPLGDIP</sequence>
<dbReference type="PANTHER" id="PTHR47992">
    <property type="entry name" value="PROTEIN PHOSPHATASE"/>
    <property type="match status" value="1"/>
</dbReference>
<dbReference type="Gene3D" id="3.60.40.10">
    <property type="entry name" value="PPM-type phosphatase domain"/>
    <property type="match status" value="1"/>
</dbReference>
<keyword evidence="1" id="KW-0812">Transmembrane</keyword>
<dbReference type="Pfam" id="PF13672">
    <property type="entry name" value="PP2C_2"/>
    <property type="match status" value="1"/>
</dbReference>
<keyword evidence="1" id="KW-0472">Membrane</keyword>
<reference evidence="3" key="1">
    <citation type="journal article" date="2021" name="Environ. Microbiol.">
        <title>Genomic characterization of three novel Desulfobacterota classes expand the metabolic and phylogenetic diversity of the phylum.</title>
        <authorList>
            <person name="Murphy C.L."/>
            <person name="Biggerstaff J."/>
            <person name="Eichhorn A."/>
            <person name="Ewing E."/>
            <person name="Shahan R."/>
            <person name="Soriano D."/>
            <person name="Stewart S."/>
            <person name="VanMol K."/>
            <person name="Walker R."/>
            <person name="Walters P."/>
            <person name="Elshahed M.S."/>
            <person name="Youssef N.H."/>
        </authorList>
    </citation>
    <scope>NUCLEOTIDE SEQUENCE</scope>
    <source>
        <strain evidence="3">Zod_Metabat.24</strain>
    </source>
</reference>
<accession>A0A9D8KFG3</accession>
<feature type="transmembrane region" description="Helical" evidence="1">
    <location>
        <begin position="288"/>
        <end position="308"/>
    </location>
</feature>
<evidence type="ECO:0000313" key="3">
    <source>
        <dbReference type="EMBL" id="MBN1573607.1"/>
    </source>
</evidence>
<dbReference type="SUPFAM" id="SSF81606">
    <property type="entry name" value="PP2C-like"/>
    <property type="match status" value="1"/>
</dbReference>
<protein>
    <submittedName>
        <fullName evidence="3">Serine/threonine-protein phosphatase</fullName>
    </submittedName>
</protein>
<dbReference type="Proteomes" id="UP000809273">
    <property type="component" value="Unassembled WGS sequence"/>
</dbReference>
<evidence type="ECO:0000259" key="2">
    <source>
        <dbReference type="PROSITE" id="PS51746"/>
    </source>
</evidence>
<dbReference type="InterPro" id="IPR015655">
    <property type="entry name" value="PP2C"/>
</dbReference>